<accession>A0ABS8CMN0</accession>
<evidence type="ECO:0000313" key="2">
    <source>
        <dbReference type="EMBL" id="MCB5410646.1"/>
    </source>
</evidence>
<evidence type="ECO:0000313" key="3">
    <source>
        <dbReference type="Proteomes" id="UP001198571"/>
    </source>
</evidence>
<name>A0ABS8CMN0_9RHOB</name>
<keyword evidence="3" id="KW-1185">Reference proteome</keyword>
<feature type="compositionally biased region" description="Low complexity" evidence="1">
    <location>
        <begin position="68"/>
        <end position="95"/>
    </location>
</feature>
<dbReference type="InterPro" id="IPR009562">
    <property type="entry name" value="DUF1178"/>
</dbReference>
<comment type="caution">
    <text evidence="2">The sequence shown here is derived from an EMBL/GenBank/DDBJ whole genome shotgun (WGS) entry which is preliminary data.</text>
</comment>
<protein>
    <submittedName>
        <fullName evidence="2">DUF1178 family protein</fullName>
    </submittedName>
</protein>
<reference evidence="2 3" key="1">
    <citation type="submission" date="2020-07" db="EMBL/GenBank/DDBJ databases">
        <title>Pseudogemmobacter sp. nov., isolated from poultry manure in Taiwan.</title>
        <authorList>
            <person name="Lin S.-Y."/>
            <person name="Tang Y.-S."/>
            <person name="Young C.-C."/>
        </authorList>
    </citation>
    <scope>NUCLEOTIDE SEQUENCE [LARGE SCALE GENOMIC DNA]</scope>
    <source>
        <strain evidence="2 3">CC-YST710</strain>
    </source>
</reference>
<evidence type="ECO:0000256" key="1">
    <source>
        <dbReference type="SAM" id="MobiDB-lite"/>
    </source>
</evidence>
<organism evidence="2 3">
    <name type="scientific">Pseudogemmobacter faecipullorum</name>
    <dbReference type="NCBI Taxonomy" id="2755041"/>
    <lineage>
        <taxon>Bacteria</taxon>
        <taxon>Pseudomonadati</taxon>
        <taxon>Pseudomonadota</taxon>
        <taxon>Alphaproteobacteria</taxon>
        <taxon>Rhodobacterales</taxon>
        <taxon>Paracoccaceae</taxon>
        <taxon>Pseudogemmobacter</taxon>
    </lineage>
</organism>
<dbReference type="RefSeq" id="WP_226935716.1">
    <property type="nucleotide sequence ID" value="NZ_JACDXX010000009.1"/>
</dbReference>
<dbReference type="Proteomes" id="UP001198571">
    <property type="component" value="Unassembled WGS sequence"/>
</dbReference>
<gene>
    <name evidence="2" type="ORF">H0485_11635</name>
</gene>
<proteinExistence type="predicted"/>
<sequence>MIRYSLRCLSGHNFESWFADAAAYDGLSAAGHIACPDCGSSDVEKALMVPSVRPARSAAKPEQPPRDPAAAEPAAAPALPGGARAGAAPTPAAAALPAPDLEKALAAMRREFEANSEYVGKEFASEARRIHEGAAPERVIYGEVRAEEARALIEEGVPVAPLPFTPRRKLN</sequence>
<dbReference type="PIRSF" id="PIRSF032131">
    <property type="entry name" value="UCP032131"/>
    <property type="match status" value="1"/>
</dbReference>
<dbReference type="EMBL" id="JACDXX010000009">
    <property type="protein sequence ID" value="MCB5410646.1"/>
    <property type="molecule type" value="Genomic_DNA"/>
</dbReference>
<feature type="region of interest" description="Disordered" evidence="1">
    <location>
        <begin position="53"/>
        <end position="95"/>
    </location>
</feature>
<dbReference type="Pfam" id="PF06676">
    <property type="entry name" value="DUF1178"/>
    <property type="match status" value="1"/>
</dbReference>